<gene>
    <name evidence="4" type="ORF">CKAN_00842100</name>
</gene>
<keyword evidence="4" id="KW-0808">Transferase</keyword>
<dbReference type="Gene3D" id="3.30.200.20">
    <property type="entry name" value="Phosphorylase Kinase, domain 1"/>
    <property type="match status" value="1"/>
</dbReference>
<evidence type="ECO:0000259" key="3">
    <source>
        <dbReference type="PROSITE" id="PS50011"/>
    </source>
</evidence>
<reference evidence="4 5" key="1">
    <citation type="journal article" date="2019" name="Nat. Plants">
        <title>Stout camphor tree genome fills gaps in understanding of flowering plant genome evolution.</title>
        <authorList>
            <person name="Chaw S.M."/>
            <person name="Liu Y.C."/>
            <person name="Wu Y.W."/>
            <person name="Wang H.Y."/>
            <person name="Lin C.I."/>
            <person name="Wu C.S."/>
            <person name="Ke H.M."/>
            <person name="Chang L.Y."/>
            <person name="Hsu C.Y."/>
            <person name="Yang H.T."/>
            <person name="Sudianto E."/>
            <person name="Hsu M.H."/>
            <person name="Wu K.P."/>
            <person name="Wang L.N."/>
            <person name="Leebens-Mack J.H."/>
            <person name="Tsai I.J."/>
        </authorList>
    </citation>
    <scope>NUCLEOTIDE SEQUENCE [LARGE SCALE GENOMIC DNA]</scope>
    <source>
        <strain evidence="5">cv. Chaw 1501</strain>
        <tissue evidence="4">Young leaves</tissue>
    </source>
</reference>
<dbReference type="GO" id="GO:0004674">
    <property type="term" value="F:protein serine/threonine kinase activity"/>
    <property type="evidence" value="ECO:0007669"/>
    <property type="project" value="TreeGrafter"/>
</dbReference>
<dbReference type="PANTHER" id="PTHR27005">
    <property type="entry name" value="WALL-ASSOCIATED RECEPTOR KINASE-LIKE 21"/>
    <property type="match status" value="1"/>
</dbReference>
<dbReference type="GO" id="GO:0005886">
    <property type="term" value="C:plasma membrane"/>
    <property type="evidence" value="ECO:0007669"/>
    <property type="project" value="TreeGrafter"/>
</dbReference>
<dbReference type="AlphaFoldDB" id="A0A3S3Q6X1"/>
<keyword evidence="4" id="KW-0675">Receptor</keyword>
<dbReference type="InterPro" id="IPR045274">
    <property type="entry name" value="WAK-like"/>
</dbReference>
<dbReference type="SMART" id="SM00220">
    <property type="entry name" value="S_TKc"/>
    <property type="match status" value="1"/>
</dbReference>
<dbReference type="GO" id="GO:0007166">
    <property type="term" value="P:cell surface receptor signaling pathway"/>
    <property type="evidence" value="ECO:0007669"/>
    <property type="project" value="InterPro"/>
</dbReference>
<evidence type="ECO:0000313" key="4">
    <source>
        <dbReference type="EMBL" id="RWR79822.1"/>
    </source>
</evidence>
<dbReference type="EMBL" id="QPKB01000003">
    <property type="protein sequence ID" value="RWR79822.1"/>
    <property type="molecule type" value="Genomic_DNA"/>
</dbReference>
<dbReference type="InterPro" id="IPR001245">
    <property type="entry name" value="Ser-Thr/Tyr_kinase_cat_dom"/>
</dbReference>
<organism evidence="4 5">
    <name type="scientific">Cinnamomum micranthum f. kanehirae</name>
    <dbReference type="NCBI Taxonomy" id="337451"/>
    <lineage>
        <taxon>Eukaryota</taxon>
        <taxon>Viridiplantae</taxon>
        <taxon>Streptophyta</taxon>
        <taxon>Embryophyta</taxon>
        <taxon>Tracheophyta</taxon>
        <taxon>Spermatophyta</taxon>
        <taxon>Magnoliopsida</taxon>
        <taxon>Magnoliidae</taxon>
        <taxon>Laurales</taxon>
        <taxon>Lauraceae</taxon>
        <taxon>Cinnamomum</taxon>
    </lineage>
</organism>
<dbReference type="Pfam" id="PF07714">
    <property type="entry name" value="PK_Tyr_Ser-Thr"/>
    <property type="match status" value="1"/>
</dbReference>
<keyword evidence="1" id="KW-0547">Nucleotide-binding</keyword>
<dbReference type="PROSITE" id="PS00108">
    <property type="entry name" value="PROTEIN_KINASE_ST"/>
    <property type="match status" value="1"/>
</dbReference>
<dbReference type="GO" id="GO:0005524">
    <property type="term" value="F:ATP binding"/>
    <property type="evidence" value="ECO:0007669"/>
    <property type="project" value="UniProtKB-KW"/>
</dbReference>
<dbReference type="PROSITE" id="PS50011">
    <property type="entry name" value="PROTEIN_KINASE_DOM"/>
    <property type="match status" value="1"/>
</dbReference>
<evidence type="ECO:0000256" key="2">
    <source>
        <dbReference type="ARBA" id="ARBA00022840"/>
    </source>
</evidence>
<keyword evidence="2" id="KW-0067">ATP-binding</keyword>
<feature type="domain" description="Protein kinase" evidence="3">
    <location>
        <begin position="50"/>
        <end position="314"/>
    </location>
</feature>
<dbReference type="InterPro" id="IPR011009">
    <property type="entry name" value="Kinase-like_dom_sf"/>
</dbReference>
<name>A0A3S3Q6X1_9MAGN</name>
<dbReference type="PANTHER" id="PTHR27005:SF283">
    <property type="entry name" value="OS02G0633066 PROTEIN"/>
    <property type="match status" value="1"/>
</dbReference>
<dbReference type="Proteomes" id="UP000283530">
    <property type="component" value="Unassembled WGS sequence"/>
</dbReference>
<accession>A0A3S3Q6X1</accession>
<keyword evidence="5" id="KW-1185">Reference proteome</keyword>
<keyword evidence="4" id="KW-0418">Kinase</keyword>
<dbReference type="Gene3D" id="1.10.510.10">
    <property type="entry name" value="Transferase(Phosphotransferase) domain 1"/>
    <property type="match status" value="1"/>
</dbReference>
<evidence type="ECO:0000313" key="5">
    <source>
        <dbReference type="Proteomes" id="UP000283530"/>
    </source>
</evidence>
<dbReference type="InterPro" id="IPR000719">
    <property type="entry name" value="Prot_kinase_dom"/>
</dbReference>
<proteinExistence type="predicted"/>
<dbReference type="SUPFAM" id="SSF56112">
    <property type="entry name" value="Protein kinase-like (PK-like)"/>
    <property type="match status" value="1"/>
</dbReference>
<dbReference type="InterPro" id="IPR008271">
    <property type="entry name" value="Ser/Thr_kinase_AS"/>
</dbReference>
<evidence type="ECO:0000256" key="1">
    <source>
        <dbReference type="ARBA" id="ARBA00022741"/>
    </source>
</evidence>
<protein>
    <submittedName>
        <fullName evidence="4">Wall-associated receptor kinase-like protein 1</fullName>
    </submittedName>
</protein>
<comment type="caution">
    <text evidence="4">The sequence shown here is derived from an EMBL/GenBank/DDBJ whole genome shotgun (WGS) entry which is preliminary data.</text>
</comment>
<dbReference type="OrthoDB" id="75710at2759"/>
<sequence length="328" mass="36842">MAETEVTISSFECLHSLVPLETPAEPLQVLLHARLIHISSSAAMADDSGFEILGALNCSATRACTLHRTEIGYLGIYQDRPIYIKIYHLREEAFNEIVVLAQLKRTNVVKLMGCCFEMERPISILEYVPYSLSNHLFVANPSSSSPISWEHRLRIAIEIAYAITYLHIGTSSPIVHRDIKCSNILLDEHFKPKLSDFSLSVTIPVGETQVETRIAGTHGYIDPAYICTGFVCEKTDVYSYGVNGIPFWIFRSGILSTEITDKEKELKLILGNGLYMNVNQVEQAMACMELAGRCITHNRDERPSMKDVTKQLWQIERAELPTPPFSSS</sequence>